<evidence type="ECO:0000313" key="14">
    <source>
        <dbReference type="EMBL" id="PSR22072.1"/>
    </source>
</evidence>
<proteinExistence type="inferred from homology"/>
<evidence type="ECO:0000256" key="8">
    <source>
        <dbReference type="ARBA" id="ARBA00022833"/>
    </source>
</evidence>
<dbReference type="PANTHER" id="PTHR39188">
    <property type="entry name" value="MEMBRANE-ASSOCIATED ZINC METALLOPROTEASE M50B"/>
    <property type="match status" value="1"/>
</dbReference>
<dbReference type="AlphaFoldDB" id="A0A2T2WIK9"/>
<evidence type="ECO:0000256" key="4">
    <source>
        <dbReference type="ARBA" id="ARBA00022670"/>
    </source>
</evidence>
<feature type="transmembrane region" description="Helical" evidence="12">
    <location>
        <begin position="6"/>
        <end position="26"/>
    </location>
</feature>
<keyword evidence="9 12" id="KW-1133">Transmembrane helix</keyword>
<evidence type="ECO:0000256" key="2">
    <source>
        <dbReference type="ARBA" id="ARBA00004141"/>
    </source>
</evidence>
<dbReference type="EMBL" id="PXYV01000022">
    <property type="protein sequence ID" value="PSR22072.1"/>
    <property type="molecule type" value="Genomic_DNA"/>
</dbReference>
<feature type="domain" description="Peptidase M50" evidence="13">
    <location>
        <begin position="34"/>
        <end position="106"/>
    </location>
</feature>
<comment type="caution">
    <text evidence="14">The sequence shown here is derived from an EMBL/GenBank/DDBJ whole genome shotgun (WGS) entry which is preliminary data.</text>
</comment>
<evidence type="ECO:0000256" key="11">
    <source>
        <dbReference type="ARBA" id="ARBA00023136"/>
    </source>
</evidence>
<dbReference type="SUPFAM" id="SSF54631">
    <property type="entry name" value="CBS-domain pair"/>
    <property type="match status" value="1"/>
</dbReference>
<evidence type="ECO:0000256" key="9">
    <source>
        <dbReference type="ARBA" id="ARBA00022989"/>
    </source>
</evidence>
<comment type="subcellular location">
    <subcellularLocation>
        <location evidence="2">Membrane</location>
        <topology evidence="2">Multi-pass membrane protein</topology>
    </subcellularLocation>
</comment>
<comment type="cofactor">
    <cofactor evidence="1">
        <name>Zn(2+)</name>
        <dbReference type="ChEBI" id="CHEBI:29105"/>
    </cofactor>
</comment>
<keyword evidence="11 12" id="KW-0472">Membrane</keyword>
<evidence type="ECO:0000256" key="7">
    <source>
        <dbReference type="ARBA" id="ARBA00022801"/>
    </source>
</evidence>
<sequence>MARSPLWRRLRINPLFVLVGLLYWLAGDGRQMLIAFVAVTLHELAHAVMADLYGLSIERIEIWPFGGVARIHGLDAQDPYVETMIAISGPLVNFFWATAVWAFIKVLPFDAQAVNLFIAANLAIGALNLLPVTPLDGGRLAKIYLARAIGYQAAEHRVREGGLWLARVLFALTLVGAVSGRVSLGLGIFSVFLYWGAWQSGHYAPYLIVRDLAERVSGFRKRPVWPVEDFAARANVLVSDVIQIMRPLKYHRVVVLNDNMVRLGVLYEEALWRALKEHGPDCQLGEVLKD</sequence>
<dbReference type="GO" id="GO:0006508">
    <property type="term" value="P:proteolysis"/>
    <property type="evidence" value="ECO:0007669"/>
    <property type="project" value="UniProtKB-KW"/>
</dbReference>
<evidence type="ECO:0000256" key="6">
    <source>
        <dbReference type="ARBA" id="ARBA00022723"/>
    </source>
</evidence>
<evidence type="ECO:0000256" key="1">
    <source>
        <dbReference type="ARBA" id="ARBA00001947"/>
    </source>
</evidence>
<evidence type="ECO:0000256" key="10">
    <source>
        <dbReference type="ARBA" id="ARBA00023049"/>
    </source>
</evidence>
<protein>
    <submittedName>
        <fullName evidence="14">Peptidase M50</fullName>
    </submittedName>
</protein>
<dbReference type="InterPro" id="IPR046342">
    <property type="entry name" value="CBS_dom_sf"/>
</dbReference>
<feature type="transmembrane region" description="Helical" evidence="12">
    <location>
        <begin position="84"/>
        <end position="104"/>
    </location>
</feature>
<feature type="transmembrane region" description="Helical" evidence="12">
    <location>
        <begin position="116"/>
        <end position="135"/>
    </location>
</feature>
<keyword evidence="5 12" id="KW-0812">Transmembrane</keyword>
<evidence type="ECO:0000256" key="3">
    <source>
        <dbReference type="ARBA" id="ARBA00007931"/>
    </source>
</evidence>
<keyword evidence="6" id="KW-0479">Metal-binding</keyword>
<reference evidence="14 15" key="1">
    <citation type="journal article" date="2014" name="BMC Genomics">
        <title>Comparison of environmental and isolate Sulfobacillus genomes reveals diverse carbon, sulfur, nitrogen, and hydrogen metabolisms.</title>
        <authorList>
            <person name="Justice N.B."/>
            <person name="Norman A."/>
            <person name="Brown C.T."/>
            <person name="Singh A."/>
            <person name="Thomas B.C."/>
            <person name="Banfield J.F."/>
        </authorList>
    </citation>
    <scope>NUCLEOTIDE SEQUENCE [LARGE SCALE GENOMIC DNA]</scope>
    <source>
        <strain evidence="14">AMDSBA3</strain>
    </source>
</reference>
<dbReference type="PANTHER" id="PTHR39188:SF3">
    <property type="entry name" value="STAGE IV SPORULATION PROTEIN FB"/>
    <property type="match status" value="1"/>
</dbReference>
<feature type="transmembrane region" description="Helical" evidence="12">
    <location>
        <begin position="168"/>
        <end position="195"/>
    </location>
</feature>
<evidence type="ECO:0000256" key="5">
    <source>
        <dbReference type="ARBA" id="ARBA00022692"/>
    </source>
</evidence>
<name>A0A2T2WIK9_9FIRM</name>
<gene>
    <name evidence="14" type="ORF">C7B45_08160</name>
</gene>
<keyword evidence="7" id="KW-0378">Hydrolase</keyword>
<evidence type="ECO:0000313" key="15">
    <source>
        <dbReference type="Proteomes" id="UP000241848"/>
    </source>
</evidence>
<keyword evidence="10" id="KW-0482">Metalloprotease</keyword>
<evidence type="ECO:0000259" key="13">
    <source>
        <dbReference type="Pfam" id="PF02163"/>
    </source>
</evidence>
<dbReference type="GO" id="GO:0016020">
    <property type="term" value="C:membrane"/>
    <property type="evidence" value="ECO:0007669"/>
    <property type="project" value="UniProtKB-SubCell"/>
</dbReference>
<dbReference type="InterPro" id="IPR008915">
    <property type="entry name" value="Peptidase_M50"/>
</dbReference>
<dbReference type="CDD" id="cd06161">
    <property type="entry name" value="S2P-M50_SpoIVFB"/>
    <property type="match status" value="1"/>
</dbReference>
<keyword evidence="4" id="KW-0645">Protease</keyword>
<dbReference type="Proteomes" id="UP000241848">
    <property type="component" value="Unassembled WGS sequence"/>
</dbReference>
<dbReference type="GO" id="GO:0008237">
    <property type="term" value="F:metallopeptidase activity"/>
    <property type="evidence" value="ECO:0007669"/>
    <property type="project" value="UniProtKB-KW"/>
</dbReference>
<evidence type="ECO:0000256" key="12">
    <source>
        <dbReference type="SAM" id="Phobius"/>
    </source>
</evidence>
<dbReference type="GO" id="GO:0046872">
    <property type="term" value="F:metal ion binding"/>
    <property type="evidence" value="ECO:0007669"/>
    <property type="project" value="UniProtKB-KW"/>
</dbReference>
<accession>A0A2T2WIK9</accession>
<dbReference type="Pfam" id="PF02163">
    <property type="entry name" value="Peptidase_M50"/>
    <property type="match status" value="2"/>
</dbReference>
<organism evidence="14 15">
    <name type="scientific">Sulfobacillus acidophilus</name>
    <dbReference type="NCBI Taxonomy" id="53633"/>
    <lineage>
        <taxon>Bacteria</taxon>
        <taxon>Bacillati</taxon>
        <taxon>Bacillota</taxon>
        <taxon>Clostridia</taxon>
        <taxon>Eubacteriales</taxon>
        <taxon>Clostridiales Family XVII. Incertae Sedis</taxon>
        <taxon>Sulfobacillus</taxon>
    </lineage>
</organism>
<keyword evidence="8" id="KW-0862">Zinc</keyword>
<feature type="domain" description="Peptidase M50" evidence="13">
    <location>
        <begin position="114"/>
        <end position="160"/>
    </location>
</feature>
<comment type="similarity">
    <text evidence="3">Belongs to the peptidase M50B family.</text>
</comment>